<organism evidence="2 3">
    <name type="scientific">Campylobacter avium LMG 24591</name>
    <dbReference type="NCBI Taxonomy" id="522484"/>
    <lineage>
        <taxon>Bacteria</taxon>
        <taxon>Pseudomonadati</taxon>
        <taxon>Campylobacterota</taxon>
        <taxon>Epsilonproteobacteria</taxon>
        <taxon>Campylobacterales</taxon>
        <taxon>Campylobacteraceae</taxon>
        <taxon>Campylobacter</taxon>
    </lineage>
</organism>
<reference evidence="2 3" key="1">
    <citation type="submission" date="2017-07" db="EMBL/GenBank/DDBJ databases">
        <title>Analysis of two Campylobacter avium genomes and identification of a novel hippuricase gene.</title>
        <authorList>
            <person name="Miller W.G."/>
            <person name="Chapman M.H."/>
            <person name="Yee E."/>
            <person name="Revez J."/>
            <person name="Bono J.L."/>
            <person name="Rossi M."/>
        </authorList>
    </citation>
    <scope>NUCLEOTIDE SEQUENCE [LARGE SCALE GENOMIC DNA]</scope>
    <source>
        <strain evidence="2 3">LMG 24591</strain>
    </source>
</reference>
<accession>A0A222MZ46</accession>
<dbReference type="EMBL" id="CP022347">
    <property type="protein sequence ID" value="ASQ31267.1"/>
    <property type="molecule type" value="Genomic_DNA"/>
</dbReference>
<dbReference type="Proteomes" id="UP000201169">
    <property type="component" value="Chromosome"/>
</dbReference>
<dbReference type="AlphaFoldDB" id="A0A222MZ46"/>
<dbReference type="PROSITE" id="PS51257">
    <property type="entry name" value="PROKAR_LIPOPROTEIN"/>
    <property type="match status" value="1"/>
</dbReference>
<dbReference type="OrthoDB" id="5326413at2"/>
<dbReference type="KEGG" id="cavi:CAV_1671"/>
<keyword evidence="3" id="KW-1185">Reference proteome</keyword>
<feature type="signal peptide" evidence="1">
    <location>
        <begin position="1"/>
        <end position="21"/>
    </location>
</feature>
<dbReference type="RefSeq" id="WP_094324408.1">
    <property type="nucleotide sequence ID" value="NZ_CP022347.1"/>
</dbReference>
<proteinExistence type="predicted"/>
<protein>
    <recommendedName>
        <fullName evidence="4">Lipoprotein</fullName>
    </recommendedName>
</protein>
<evidence type="ECO:0008006" key="4">
    <source>
        <dbReference type="Google" id="ProtNLM"/>
    </source>
</evidence>
<name>A0A222MZ46_9BACT</name>
<evidence type="ECO:0000313" key="2">
    <source>
        <dbReference type="EMBL" id="ASQ31267.1"/>
    </source>
</evidence>
<feature type="chain" id="PRO_5012307536" description="Lipoprotein" evidence="1">
    <location>
        <begin position="22"/>
        <end position="174"/>
    </location>
</feature>
<gene>
    <name evidence="2" type="ORF">CAV_1671</name>
</gene>
<keyword evidence="1" id="KW-0732">Signal</keyword>
<sequence>MKSKILGIFIAALLFAACSTYNTLDSSKEYAFVVDENQSTMLKNPEFGKTRIYVYRKDTAQSFNIGYLRPFDIKIEYANKKSEILASSRMHSAYFKDIEVDSNESITLSAKLDKYFSLSFTPKKNVIYCLQSEILQDDMQLDSTSFVALPVFTLVEKDECLFMMKKMNKIQGYN</sequence>
<evidence type="ECO:0000256" key="1">
    <source>
        <dbReference type="SAM" id="SignalP"/>
    </source>
</evidence>
<evidence type="ECO:0000313" key="3">
    <source>
        <dbReference type="Proteomes" id="UP000201169"/>
    </source>
</evidence>